<gene>
    <name evidence="1" type="ORF">F5148DRAFT_1295189</name>
</gene>
<name>A0ACC0TSG3_9AGAM</name>
<dbReference type="Proteomes" id="UP001207468">
    <property type="component" value="Unassembled WGS sequence"/>
</dbReference>
<reference evidence="1" key="1">
    <citation type="submission" date="2021-03" db="EMBL/GenBank/DDBJ databases">
        <title>Evolutionary priming and transition to the ectomycorrhizal habit in an iconic lineage of mushroom-forming fungi: is preadaptation a requirement?</title>
        <authorList>
            <consortium name="DOE Joint Genome Institute"/>
            <person name="Looney B.P."/>
            <person name="Miyauchi S."/>
            <person name="Morin E."/>
            <person name="Drula E."/>
            <person name="Courty P.E."/>
            <person name="Chicoki N."/>
            <person name="Fauchery L."/>
            <person name="Kohler A."/>
            <person name="Kuo A."/>
            <person name="LaButti K."/>
            <person name="Pangilinan J."/>
            <person name="Lipzen A."/>
            <person name="Riley R."/>
            <person name="Andreopoulos W."/>
            <person name="He G."/>
            <person name="Johnson J."/>
            <person name="Barry K.W."/>
            <person name="Grigoriev I.V."/>
            <person name="Nagy L."/>
            <person name="Hibbett D."/>
            <person name="Henrissat B."/>
            <person name="Matheny P.B."/>
            <person name="Labbe J."/>
            <person name="Martin A.F."/>
        </authorList>
    </citation>
    <scope>NUCLEOTIDE SEQUENCE</scope>
    <source>
        <strain evidence="1">BPL698</strain>
    </source>
</reference>
<dbReference type="EMBL" id="JAGFNK010001150">
    <property type="protein sequence ID" value="KAI9434405.1"/>
    <property type="molecule type" value="Genomic_DNA"/>
</dbReference>
<keyword evidence="2" id="KW-1185">Reference proteome</keyword>
<protein>
    <submittedName>
        <fullName evidence="1">Uncharacterized protein</fullName>
    </submittedName>
</protein>
<evidence type="ECO:0000313" key="1">
    <source>
        <dbReference type="EMBL" id="KAI9434405.1"/>
    </source>
</evidence>
<proteinExistence type="predicted"/>
<organism evidence="1 2">
    <name type="scientific">Russula earlei</name>
    <dbReference type="NCBI Taxonomy" id="71964"/>
    <lineage>
        <taxon>Eukaryota</taxon>
        <taxon>Fungi</taxon>
        <taxon>Dikarya</taxon>
        <taxon>Basidiomycota</taxon>
        <taxon>Agaricomycotina</taxon>
        <taxon>Agaricomycetes</taxon>
        <taxon>Russulales</taxon>
        <taxon>Russulaceae</taxon>
        <taxon>Russula</taxon>
    </lineage>
</organism>
<sequence length="367" mass="41467">MDDIDNPVVLTRDYWALTKLWHAVDALYIWEFVTSLDYEWSVIKGRRPYLWTIWVRIVAEIYSFTRVVTLTAAIVNLVGLDAATPINCQVWAFLNFIFSYLALASSSLLVVLRIIAIWNKNRFVIALAACVWGTNNDLISGISRIRSGWDTEQKQCLVLNVESNKLTIIVLLVTDIILLLTMLVGLFSLRRCGGGKFELSRLLWKQGLIWLLLATAVELMPVLFISLYLNDALNIMFLMPSLLTMSIASTRMYRSLADFSFSTDVVRVLDNMPKSDPSSGSSAVLVTPPNMMDVNMNVAYVSDPYLILQPARYASFLDMTREPCDPPHGLSFDEDHESGREVNPTATPLLRHEFAMARTNQALSRNI</sequence>
<comment type="caution">
    <text evidence="1">The sequence shown here is derived from an EMBL/GenBank/DDBJ whole genome shotgun (WGS) entry which is preliminary data.</text>
</comment>
<accession>A0ACC0TSG3</accession>
<evidence type="ECO:0000313" key="2">
    <source>
        <dbReference type="Proteomes" id="UP001207468"/>
    </source>
</evidence>